<evidence type="ECO:0000256" key="1">
    <source>
        <dbReference type="SAM" id="MobiDB-lite"/>
    </source>
</evidence>
<feature type="compositionally biased region" description="Basic and acidic residues" evidence="1">
    <location>
        <begin position="184"/>
        <end position="197"/>
    </location>
</feature>
<comment type="caution">
    <text evidence="2">The sequence shown here is derived from an EMBL/GenBank/DDBJ whole genome shotgun (WGS) entry which is preliminary data.</text>
</comment>
<feature type="region of interest" description="Disordered" evidence="1">
    <location>
        <begin position="1"/>
        <end position="20"/>
    </location>
</feature>
<feature type="region of interest" description="Disordered" evidence="1">
    <location>
        <begin position="184"/>
        <end position="214"/>
    </location>
</feature>
<evidence type="ECO:0000313" key="2">
    <source>
        <dbReference type="EMBL" id="KAK1857335.1"/>
    </source>
</evidence>
<evidence type="ECO:0000313" key="3">
    <source>
        <dbReference type="Proteomes" id="UP001243330"/>
    </source>
</evidence>
<gene>
    <name evidence="2" type="ORF">CCHR01_00116</name>
</gene>
<reference evidence="2" key="1">
    <citation type="submission" date="2023-01" db="EMBL/GenBank/DDBJ databases">
        <title>Colletotrichum chrysophilum M932 genome sequence.</title>
        <authorList>
            <person name="Baroncelli R."/>
        </authorList>
    </citation>
    <scope>NUCLEOTIDE SEQUENCE</scope>
    <source>
        <strain evidence="2">M932</strain>
    </source>
</reference>
<name>A0AAD9B2S1_9PEZI</name>
<keyword evidence="3" id="KW-1185">Reference proteome</keyword>
<dbReference type="Proteomes" id="UP001243330">
    <property type="component" value="Unassembled WGS sequence"/>
</dbReference>
<accession>A0AAD9B2S1</accession>
<sequence length="214" mass="23223">MPLAPMLKGGGPWDGTRNEVKLPPPPELGDMFRIGGEVGTAVRGIDVRRAGVDSSRLGAVRRGSSVKGKLPLGGMQVLTRDFHLSPKLRAAKNRQGASTSELRSNTLLLRPEGWMARSGSPANPPSSQLSFSPSLPPQKVVRWQEFSFETALGKDGDRLCMSDWTGGHVEQRLRAKGGIKRMDGKAEQFRMRGRADLDSGSGQSMPRLRTRAGH</sequence>
<feature type="region of interest" description="Disordered" evidence="1">
    <location>
        <begin position="114"/>
        <end position="134"/>
    </location>
</feature>
<dbReference type="EMBL" id="JAQOWY010000001">
    <property type="protein sequence ID" value="KAK1857335.1"/>
    <property type="molecule type" value="Genomic_DNA"/>
</dbReference>
<organism evidence="2 3">
    <name type="scientific">Colletotrichum chrysophilum</name>
    <dbReference type="NCBI Taxonomy" id="1836956"/>
    <lineage>
        <taxon>Eukaryota</taxon>
        <taxon>Fungi</taxon>
        <taxon>Dikarya</taxon>
        <taxon>Ascomycota</taxon>
        <taxon>Pezizomycotina</taxon>
        <taxon>Sordariomycetes</taxon>
        <taxon>Hypocreomycetidae</taxon>
        <taxon>Glomerellales</taxon>
        <taxon>Glomerellaceae</taxon>
        <taxon>Colletotrichum</taxon>
        <taxon>Colletotrichum gloeosporioides species complex</taxon>
    </lineage>
</organism>
<dbReference type="AlphaFoldDB" id="A0AAD9B2S1"/>
<protein>
    <submittedName>
        <fullName evidence="2">Uncharacterized protein</fullName>
    </submittedName>
</protein>
<proteinExistence type="predicted"/>